<dbReference type="Gene3D" id="2.60.40.1880">
    <property type="entry name" value="Invasion associated locus B (IalB) protein"/>
    <property type="match status" value="1"/>
</dbReference>
<accession>A0A7Z0KYJ5</accession>
<sequence>MARTASALTFAIVAAMGLSAHAQDTETDPGLSMGDEIGVDTGALDPGGMGESYLDETFQDWERVCVSNPDGEDPCQMYQLLMDDTENSVAEISIFPLPEGQEAAAGATFLAPLETLLTADLVLRIDGGEPRAYPFSFCSAMGCVARVGFTAAEIERMKRGTEATWRLIPAAAPDQEVVATMSLMGFTAAFDSLGQ</sequence>
<evidence type="ECO:0000313" key="2">
    <source>
        <dbReference type="EMBL" id="NYS25265.1"/>
    </source>
</evidence>
<evidence type="ECO:0000256" key="1">
    <source>
        <dbReference type="SAM" id="SignalP"/>
    </source>
</evidence>
<dbReference type="AlphaFoldDB" id="A0A7Z0KYJ5"/>
<dbReference type="Proteomes" id="UP000529417">
    <property type="component" value="Unassembled WGS sequence"/>
</dbReference>
<keyword evidence="1" id="KW-0732">Signal</keyword>
<organism evidence="2 3">
    <name type="scientific">Rhabdonatronobacter sediminivivens</name>
    <dbReference type="NCBI Taxonomy" id="2743469"/>
    <lineage>
        <taxon>Bacteria</taxon>
        <taxon>Pseudomonadati</taxon>
        <taxon>Pseudomonadota</taxon>
        <taxon>Alphaproteobacteria</taxon>
        <taxon>Rhodobacterales</taxon>
        <taxon>Paracoccaceae</taxon>
        <taxon>Rhabdonatronobacter</taxon>
    </lineage>
</organism>
<keyword evidence="3" id="KW-1185">Reference proteome</keyword>
<name>A0A7Z0KYJ5_9RHOB</name>
<protein>
    <submittedName>
        <fullName evidence="2">Invasion associated locus B family protein</fullName>
    </submittedName>
</protein>
<gene>
    <name evidence="2" type="ORF">HUK65_09700</name>
</gene>
<proteinExistence type="predicted"/>
<feature type="signal peptide" evidence="1">
    <location>
        <begin position="1"/>
        <end position="22"/>
    </location>
</feature>
<evidence type="ECO:0000313" key="3">
    <source>
        <dbReference type="Proteomes" id="UP000529417"/>
    </source>
</evidence>
<dbReference type="InterPro" id="IPR010642">
    <property type="entry name" value="Invasion_prot_B"/>
</dbReference>
<dbReference type="RefSeq" id="WP_179905965.1">
    <property type="nucleotide sequence ID" value="NZ_JACBXS010000016.1"/>
</dbReference>
<dbReference type="Pfam" id="PF06776">
    <property type="entry name" value="IalB"/>
    <property type="match status" value="1"/>
</dbReference>
<dbReference type="EMBL" id="JACBXS010000016">
    <property type="protein sequence ID" value="NYS25265.1"/>
    <property type="molecule type" value="Genomic_DNA"/>
</dbReference>
<reference evidence="2 3" key="1">
    <citation type="journal article" date="2000" name="Arch. Microbiol.">
        <title>Rhodobaca bogoriensis gen. nov. and sp. nov., an alkaliphilic purple nonsulfur bacterium from African Rift Valley soda lakes.</title>
        <authorList>
            <person name="Milford A.D."/>
            <person name="Achenbach L.A."/>
            <person name="Jung D.O."/>
            <person name="Madigan M.T."/>
        </authorList>
    </citation>
    <scope>NUCLEOTIDE SEQUENCE [LARGE SCALE GENOMIC DNA]</scope>
    <source>
        <strain evidence="2 3">2376</strain>
    </source>
</reference>
<dbReference type="InterPro" id="IPR038696">
    <property type="entry name" value="IalB_sf"/>
</dbReference>
<feature type="chain" id="PRO_5030847470" evidence="1">
    <location>
        <begin position="23"/>
        <end position="195"/>
    </location>
</feature>
<comment type="caution">
    <text evidence="2">The sequence shown here is derived from an EMBL/GenBank/DDBJ whole genome shotgun (WGS) entry which is preliminary data.</text>
</comment>